<reference evidence="2 3" key="1">
    <citation type="submission" date="2020-02" db="EMBL/GenBank/DDBJ databases">
        <title>Bird 10,000 Genomes (B10K) Project - Family phase.</title>
        <authorList>
            <person name="Zhang G."/>
        </authorList>
    </citation>
    <scope>NUCLEOTIDE SEQUENCE [LARGE SCALE GENOMIC DNA]</scope>
    <source>
        <strain evidence="2">B10K-DU-013-51</strain>
        <tissue evidence="2">Mixed tissue sample</tissue>
    </source>
</reference>
<feature type="non-terminal residue" evidence="2">
    <location>
        <position position="112"/>
    </location>
</feature>
<proteinExistence type="predicted"/>
<dbReference type="Proteomes" id="UP000586704">
    <property type="component" value="Unassembled WGS sequence"/>
</dbReference>
<keyword evidence="1" id="KW-0175">Coiled coil</keyword>
<evidence type="ECO:0000313" key="3">
    <source>
        <dbReference type="Proteomes" id="UP000586704"/>
    </source>
</evidence>
<evidence type="ECO:0000313" key="2">
    <source>
        <dbReference type="EMBL" id="NXY87040.1"/>
    </source>
</evidence>
<sequence>QRILRLDKLCRRLEVEEEKMLPFYPSSLDDGEQQNAQQVLQEMPVEPLAQALQDYVELERFWERLNKAKMEEQVLEREGMRLRERNQQLREMLKQYLDRISVNQEVVEINPL</sequence>
<name>A0A7L4NAE5_9AVES</name>
<dbReference type="OrthoDB" id="7760980at2759"/>
<organism evidence="2 3">
    <name type="scientific">Ceyx cyanopectus</name>
    <name type="common">Indigo-banded kingfisher</name>
    <dbReference type="NCBI Taxonomy" id="390723"/>
    <lineage>
        <taxon>Eukaryota</taxon>
        <taxon>Metazoa</taxon>
        <taxon>Chordata</taxon>
        <taxon>Craniata</taxon>
        <taxon>Vertebrata</taxon>
        <taxon>Euteleostomi</taxon>
        <taxon>Archelosauria</taxon>
        <taxon>Archosauria</taxon>
        <taxon>Dinosauria</taxon>
        <taxon>Saurischia</taxon>
        <taxon>Theropoda</taxon>
        <taxon>Coelurosauria</taxon>
        <taxon>Aves</taxon>
        <taxon>Neognathae</taxon>
        <taxon>Neoaves</taxon>
        <taxon>Telluraves</taxon>
        <taxon>Coraciimorphae</taxon>
        <taxon>Coraciiformes</taxon>
        <taxon>Alcedinidae</taxon>
        <taxon>Ceyx</taxon>
    </lineage>
</organism>
<keyword evidence="3" id="KW-1185">Reference proteome</keyword>
<feature type="non-terminal residue" evidence="2">
    <location>
        <position position="1"/>
    </location>
</feature>
<accession>A0A7L4NAE5</accession>
<gene>
    <name evidence="2" type="primary">Ccdc65_1</name>
    <name evidence="2" type="ORF">CEYCYA_R01425</name>
</gene>
<comment type="caution">
    <text evidence="2">The sequence shown here is derived from an EMBL/GenBank/DDBJ whole genome shotgun (WGS) entry which is preliminary data.</text>
</comment>
<dbReference type="AlphaFoldDB" id="A0A7L4NAE5"/>
<protein>
    <submittedName>
        <fullName evidence="2">DRC2 protein</fullName>
    </submittedName>
</protein>
<feature type="coiled-coil region" evidence="1">
    <location>
        <begin position="65"/>
        <end position="99"/>
    </location>
</feature>
<dbReference type="EMBL" id="VYZU01052815">
    <property type="protein sequence ID" value="NXY87040.1"/>
    <property type="molecule type" value="Genomic_DNA"/>
</dbReference>
<evidence type="ECO:0000256" key="1">
    <source>
        <dbReference type="SAM" id="Coils"/>
    </source>
</evidence>